<evidence type="ECO:0000313" key="3">
    <source>
        <dbReference type="Proteomes" id="UP000254060"/>
    </source>
</evidence>
<gene>
    <name evidence="2" type="ORF">NCTC13163_01121</name>
</gene>
<reference evidence="2 3" key="1">
    <citation type="submission" date="2018-06" db="EMBL/GenBank/DDBJ databases">
        <authorList>
            <consortium name="Pathogen Informatics"/>
            <person name="Doyle S."/>
        </authorList>
    </citation>
    <scope>NUCLEOTIDE SEQUENCE [LARGE SCALE GENOMIC DNA]</scope>
    <source>
        <strain evidence="2 3">NCTC13163</strain>
    </source>
</reference>
<evidence type="ECO:0000313" key="2">
    <source>
        <dbReference type="EMBL" id="STO07764.1"/>
    </source>
</evidence>
<dbReference type="EMBL" id="UGGP01000001">
    <property type="protein sequence ID" value="STO07764.1"/>
    <property type="molecule type" value="Genomic_DNA"/>
</dbReference>
<feature type="transmembrane region" description="Helical" evidence="1">
    <location>
        <begin position="34"/>
        <end position="53"/>
    </location>
</feature>
<dbReference type="OrthoDB" id="2357578at2"/>
<dbReference type="Proteomes" id="UP000254060">
    <property type="component" value="Unassembled WGS sequence"/>
</dbReference>
<keyword evidence="1" id="KW-1133">Transmembrane helix</keyword>
<feature type="transmembrane region" description="Helical" evidence="1">
    <location>
        <begin position="65"/>
        <end position="83"/>
    </location>
</feature>
<protein>
    <recommendedName>
        <fullName evidence="4">DUF1294 domain-containing protein</fullName>
    </recommendedName>
</protein>
<dbReference type="RefSeq" id="WP_024371400.1">
    <property type="nucleotide sequence ID" value="NZ_UGGP01000001.1"/>
</dbReference>
<evidence type="ECO:0008006" key="4">
    <source>
        <dbReference type="Google" id="ProtNLM"/>
    </source>
</evidence>
<keyword evidence="1" id="KW-0472">Membrane</keyword>
<dbReference type="AlphaFoldDB" id="A0A377FT84"/>
<keyword evidence="1" id="KW-0812">Transmembrane</keyword>
<evidence type="ECO:0000256" key="1">
    <source>
        <dbReference type="SAM" id="Phobius"/>
    </source>
</evidence>
<dbReference type="STRING" id="1397694.GCA_000702585_01627"/>
<name>A0A377FT84_9BACL</name>
<sequence length="84" mass="9095">MDQSVLAIIAVALIVLNVFTYIQAKNYTHGNGDFNILYAYAGGAIGALFGLHLTRKKTVHAPKSVQLQVLILAVGWSLMILVLL</sequence>
<organism evidence="2 3">
    <name type="scientific">Exiguobacterium aurantiacum</name>
    <dbReference type="NCBI Taxonomy" id="33987"/>
    <lineage>
        <taxon>Bacteria</taxon>
        <taxon>Bacillati</taxon>
        <taxon>Bacillota</taxon>
        <taxon>Bacilli</taxon>
        <taxon>Bacillales</taxon>
        <taxon>Bacillales Family XII. Incertae Sedis</taxon>
        <taxon>Exiguobacterium</taxon>
    </lineage>
</organism>
<accession>A0A377FT84</accession>
<proteinExistence type="predicted"/>